<keyword evidence="3" id="KW-0808">Transferase</keyword>
<dbReference type="GO" id="GO:0043798">
    <property type="term" value="F:glycerate 2-kinase activity"/>
    <property type="evidence" value="ECO:0007669"/>
    <property type="project" value="UniProtKB-EC"/>
</dbReference>
<reference evidence="3" key="1">
    <citation type="submission" date="2022-09" db="EMBL/GenBank/DDBJ databases">
        <title>Actin cytoskeleton and complex cell architecture in an #Asgard archaeon.</title>
        <authorList>
            <person name="Ponce Toledo R.I."/>
            <person name="Schleper C."/>
            <person name="Rodrigues Oliveira T."/>
            <person name="Wollweber F."/>
            <person name="Xu J."/>
            <person name="Rittmann S."/>
            <person name="Klingl A."/>
            <person name="Pilhofer M."/>
        </authorList>
    </citation>
    <scope>NUCLEOTIDE SEQUENCE</scope>
    <source>
        <strain evidence="3">B-35</strain>
    </source>
</reference>
<dbReference type="SUPFAM" id="SSF82544">
    <property type="entry name" value="GckA/TtuD-like"/>
    <property type="match status" value="1"/>
</dbReference>
<evidence type="ECO:0000313" key="4">
    <source>
        <dbReference type="Proteomes" id="UP001208689"/>
    </source>
</evidence>
<evidence type="ECO:0000259" key="2">
    <source>
        <dbReference type="Pfam" id="PF13660"/>
    </source>
</evidence>
<feature type="domain" description="MOFRL" evidence="1">
    <location>
        <begin position="362"/>
        <end position="473"/>
    </location>
</feature>
<dbReference type="PANTHER" id="PTHR12227">
    <property type="entry name" value="GLYCERATE KINASE"/>
    <property type="match status" value="1"/>
</dbReference>
<dbReference type="InterPro" id="IPR038614">
    <property type="entry name" value="GK_N_sf"/>
</dbReference>
<sequence>MNQKKFIHSKSPFNKILSIAQKPEISLSLRQLRQIGLESIVCALEAVLPQNLIESYVSISDDYLQIGSEKIFVTSFKKILILGGGKASGGMCQALLAILQDRFEISGLINIPYGQNIPDLLVSPQKKAKVNINFCAHPIPDESGLNGVQEMLSKLRNSSHDTLVITLISGGGSALMPYPAQGISLDEIKSVNRLLLKCGASIQEINCIRKHISNFKGGQLARVAAPRRIYSLIISDVVGNDLQTIASGPTVPDQSTFHMAKQISEKYQIFSKFPLSVQQRIDHGTEGCIPETPKPGADIFSSAKSFIIGSAETSANRVCRYLIDHQIIPHIFSHNLQGEAQLYGQNLISLIESYKNEERTTALIGTGEFTVKIHGNGVGGRNQEMLLGFLSYVSKNSDNVLGDIEFVIIAGAFDGIEGNSSAMGAIIDSESLQRMNALGLDPKLYLQNNDSYHFFQHLGDNLITGQTGTNVNDMVLILIKRKELKTSALTQLVQNKAPDHPTTQV</sequence>
<accession>A0ABY6HTN1</accession>
<proteinExistence type="predicted"/>
<dbReference type="Proteomes" id="UP001208689">
    <property type="component" value="Chromosome"/>
</dbReference>
<keyword evidence="4" id="KW-1185">Reference proteome</keyword>
<gene>
    <name evidence="3" type="ORF">NEF87_003061</name>
</gene>
<dbReference type="Gene3D" id="3.40.50.10180">
    <property type="entry name" value="Glycerate kinase, MOFRL-like N-terminal domain"/>
    <property type="match status" value="1"/>
</dbReference>
<dbReference type="PANTHER" id="PTHR12227:SF0">
    <property type="entry name" value="GLYCERATE KINASE"/>
    <property type="match status" value="1"/>
</dbReference>
<dbReference type="InterPro" id="IPR039760">
    <property type="entry name" value="MOFRL_protein"/>
</dbReference>
<organism evidence="3 4">
    <name type="scientific">Candidatus Lokiarchaeum ossiferum</name>
    <dbReference type="NCBI Taxonomy" id="2951803"/>
    <lineage>
        <taxon>Archaea</taxon>
        <taxon>Promethearchaeati</taxon>
        <taxon>Promethearchaeota</taxon>
        <taxon>Promethearchaeia</taxon>
        <taxon>Promethearchaeales</taxon>
        <taxon>Promethearchaeaceae</taxon>
        <taxon>Candidatus Lokiarchaeum</taxon>
    </lineage>
</organism>
<evidence type="ECO:0000313" key="3">
    <source>
        <dbReference type="EMBL" id="UYP46776.1"/>
    </source>
</evidence>
<dbReference type="EC" id="2.7.1.165" evidence="3"/>
<dbReference type="Gene3D" id="3.40.1480.10">
    <property type="entry name" value="MOFRL domain"/>
    <property type="match status" value="1"/>
</dbReference>
<dbReference type="InterPro" id="IPR037035">
    <property type="entry name" value="GK-like_C_sf"/>
</dbReference>
<name>A0ABY6HTN1_9ARCH</name>
<dbReference type="Pfam" id="PF13660">
    <property type="entry name" value="DUF4147"/>
    <property type="match status" value="1"/>
</dbReference>
<protein>
    <submittedName>
        <fullName evidence="3">Glycerate 2-kinase</fullName>
        <ecNumber evidence="3">2.7.1.165</ecNumber>
    </submittedName>
</protein>
<dbReference type="Pfam" id="PF05161">
    <property type="entry name" value="MOFRL"/>
    <property type="match status" value="1"/>
</dbReference>
<feature type="domain" description="MOFRL-associated" evidence="2">
    <location>
        <begin position="40"/>
        <end position="281"/>
    </location>
</feature>
<dbReference type="InterPro" id="IPR025286">
    <property type="entry name" value="MOFRL_assoc_dom"/>
</dbReference>
<evidence type="ECO:0000259" key="1">
    <source>
        <dbReference type="Pfam" id="PF05161"/>
    </source>
</evidence>
<dbReference type="EMBL" id="CP104013">
    <property type="protein sequence ID" value="UYP46776.1"/>
    <property type="molecule type" value="Genomic_DNA"/>
</dbReference>
<dbReference type="InterPro" id="IPR007835">
    <property type="entry name" value="MOFRL"/>
</dbReference>